<reference evidence="3 4" key="1">
    <citation type="submission" date="2020-02" db="EMBL/GenBank/DDBJ databases">
        <title>Complete genome sequence of Flavobacteriaceae bacterium.</title>
        <authorList>
            <person name="Kim S.-J."/>
            <person name="Kim Y.-S."/>
            <person name="Kim K.-H."/>
        </authorList>
    </citation>
    <scope>NUCLEOTIDE SEQUENCE [LARGE SCALE GENOMIC DNA]</scope>
    <source>
        <strain evidence="3 4">RR4-40</strain>
    </source>
</reference>
<keyword evidence="1" id="KW-1133">Transmembrane helix</keyword>
<dbReference type="Proteomes" id="UP000505306">
    <property type="component" value="Chromosome"/>
</dbReference>
<keyword evidence="1" id="KW-0812">Transmembrane</keyword>
<dbReference type="Pfam" id="PF04851">
    <property type="entry name" value="ResIII"/>
    <property type="match status" value="1"/>
</dbReference>
<organism evidence="3 4">
    <name type="scientific">Rasiella rasia</name>
    <dbReference type="NCBI Taxonomy" id="2744027"/>
    <lineage>
        <taxon>Bacteria</taxon>
        <taxon>Pseudomonadati</taxon>
        <taxon>Bacteroidota</taxon>
        <taxon>Flavobacteriia</taxon>
        <taxon>Flavobacteriales</taxon>
        <taxon>Flavobacteriaceae</taxon>
        <taxon>Rasiella</taxon>
    </lineage>
</organism>
<dbReference type="PANTHER" id="PTHR47396:SF1">
    <property type="entry name" value="ATP-DEPENDENT HELICASE IRC3-RELATED"/>
    <property type="match status" value="1"/>
</dbReference>
<keyword evidence="3" id="KW-0378">Hydrolase</keyword>
<feature type="domain" description="Helicase ATP-binding" evidence="2">
    <location>
        <begin position="48"/>
        <end position="208"/>
    </location>
</feature>
<dbReference type="SMART" id="SM00487">
    <property type="entry name" value="DEXDc"/>
    <property type="match status" value="1"/>
</dbReference>
<dbReference type="InterPro" id="IPR006935">
    <property type="entry name" value="Helicase/UvrB_N"/>
</dbReference>
<dbReference type="PROSITE" id="PS51192">
    <property type="entry name" value="HELICASE_ATP_BIND_1"/>
    <property type="match status" value="1"/>
</dbReference>
<protein>
    <submittedName>
        <fullName evidence="3">DEAD/DEAH box helicase family protein</fullName>
    </submittedName>
</protein>
<evidence type="ECO:0000256" key="1">
    <source>
        <dbReference type="SAM" id="Phobius"/>
    </source>
</evidence>
<dbReference type="GO" id="GO:0016787">
    <property type="term" value="F:hydrolase activity"/>
    <property type="evidence" value="ECO:0007669"/>
    <property type="project" value="InterPro"/>
</dbReference>
<evidence type="ECO:0000313" key="3">
    <source>
        <dbReference type="EMBL" id="QIE59979.1"/>
    </source>
</evidence>
<dbReference type="KEGG" id="mgel:G5B37_10515"/>
<gene>
    <name evidence="3" type="ORF">G5B37_10515</name>
</gene>
<dbReference type="EMBL" id="CP049057">
    <property type="protein sequence ID" value="QIE59979.1"/>
    <property type="molecule type" value="Genomic_DNA"/>
</dbReference>
<proteinExistence type="predicted"/>
<sequence length="904" mass="103746">MVSSQFPIFNDTNVININRAPRALSLLSPHFQFIHPWRTYQQRFLTEFNTHLEDNHLHVVAPPGSGKTVLGLEMVQRLNKKTLILSPTLTIRNQWRERMSDFSVAGSEVSISFNIKQPATLTFSTYQSLHSYYKNDLEFSSEKLVAYFKQEGIGTLVLDEAHHLKNEWWKPLFALKQLPNCTLIALTATPPYDSEQNEIRKYFDLCGPVDMEIGVPELVREGNLCPHQDYIYFSEPEAAQIQFILTYREKLMTFVTNLKSNEAFINFVKRHPFYAETEKNLEAIYHEPERFSALLIYLNAAGVEIDKTKTEFLGIDSKKVRFPSLSYEWVTILLNYFLIENRDLYIEEEELLQPIEKDLRKIGAFEQKKINLVGERSLYRKLAQSPSKLKSIVEIVKVESSQLSENLRMVVLTDFIRKEFLDVKFGESITEINKIGVVPIFQYVRNAIKKEAGFPLKIEKLAVLTGSLVIVHNTIVKDLSKVLSAENFRQEILWETEYVLIKPNVAGSKDIVNAMTQLFEAGTIEVLIGTKALLGEGWDAPALNTLILASFVGSFVMSNQMRGRAIRVNRLKPNKVANIWHIACVDPTSEMGGADVALLLRRFDAFCGISLEDKPYVENGADRLNVLQDIKNVKALNSKMARLSAERTKIAQRWHEAIDGGQVLVRELKLSYKEQISYPVLKKLYFKDALTYVLVELSVLFSITLPELLLKNLTTLLSKGALYFMYALLLGFAMVLLPKTVKAVILYVKYGRRDKELRKIAMALKETMAEKGILTNHNVSLVVDQFKDGSLSCYLVGAKAKTEVQFVPYLQEIIDPVTNPRYLIVQSNWLRRKLGFSNYYSIPKIFGEHKNEARIFFKNWKRFNGNAKLVFTRNVDGRRLLLKARFHSYQDEHQIASKQSLIWK</sequence>
<evidence type="ECO:0000313" key="4">
    <source>
        <dbReference type="Proteomes" id="UP000505306"/>
    </source>
</evidence>
<dbReference type="InterPro" id="IPR050742">
    <property type="entry name" value="Helicase_Restrict-Modif_Enz"/>
</dbReference>
<dbReference type="AlphaFoldDB" id="A0A6G6GN48"/>
<name>A0A6G6GN48_9FLAO</name>
<dbReference type="GO" id="GO:0003677">
    <property type="term" value="F:DNA binding"/>
    <property type="evidence" value="ECO:0007669"/>
    <property type="project" value="InterPro"/>
</dbReference>
<dbReference type="Gene3D" id="3.40.50.300">
    <property type="entry name" value="P-loop containing nucleotide triphosphate hydrolases"/>
    <property type="match status" value="2"/>
</dbReference>
<accession>A0A6G6GN48</accession>
<keyword evidence="4" id="KW-1185">Reference proteome</keyword>
<keyword evidence="3" id="KW-0547">Nucleotide-binding</keyword>
<dbReference type="GO" id="GO:0005829">
    <property type="term" value="C:cytosol"/>
    <property type="evidence" value="ECO:0007669"/>
    <property type="project" value="TreeGrafter"/>
</dbReference>
<dbReference type="GO" id="GO:0005524">
    <property type="term" value="F:ATP binding"/>
    <property type="evidence" value="ECO:0007669"/>
    <property type="project" value="InterPro"/>
</dbReference>
<dbReference type="SUPFAM" id="SSF52540">
    <property type="entry name" value="P-loop containing nucleoside triphosphate hydrolases"/>
    <property type="match status" value="1"/>
</dbReference>
<keyword evidence="3" id="KW-0067">ATP-binding</keyword>
<dbReference type="CDD" id="cd18785">
    <property type="entry name" value="SF2_C"/>
    <property type="match status" value="1"/>
</dbReference>
<keyword evidence="1" id="KW-0472">Membrane</keyword>
<feature type="transmembrane region" description="Helical" evidence="1">
    <location>
        <begin position="721"/>
        <end position="748"/>
    </location>
</feature>
<evidence type="ECO:0000259" key="2">
    <source>
        <dbReference type="PROSITE" id="PS51192"/>
    </source>
</evidence>
<dbReference type="InterPro" id="IPR014001">
    <property type="entry name" value="Helicase_ATP-bd"/>
</dbReference>
<dbReference type="PANTHER" id="PTHR47396">
    <property type="entry name" value="TYPE I RESTRICTION ENZYME ECOKI R PROTEIN"/>
    <property type="match status" value="1"/>
</dbReference>
<keyword evidence="3" id="KW-0347">Helicase</keyword>
<dbReference type="InterPro" id="IPR027417">
    <property type="entry name" value="P-loop_NTPase"/>
</dbReference>
<dbReference type="GO" id="GO:0004386">
    <property type="term" value="F:helicase activity"/>
    <property type="evidence" value="ECO:0007669"/>
    <property type="project" value="UniProtKB-KW"/>
</dbReference>